<evidence type="ECO:0000313" key="1">
    <source>
        <dbReference type="EMBL" id="EGT45173.1"/>
    </source>
</evidence>
<dbReference type="AlphaFoldDB" id="G0P517"/>
<accession>G0P517</accession>
<evidence type="ECO:0000313" key="2">
    <source>
        <dbReference type="Proteomes" id="UP000008068"/>
    </source>
</evidence>
<gene>
    <name evidence="1" type="ORF">CAEBREN_00849</name>
</gene>
<proteinExistence type="predicted"/>
<dbReference type="Proteomes" id="UP000008068">
    <property type="component" value="Unassembled WGS sequence"/>
</dbReference>
<protein>
    <submittedName>
        <fullName evidence="1">Uncharacterized protein</fullName>
    </submittedName>
</protein>
<sequence length="88" mass="10033">MTYFSTLYTPACTIFPVHRTLENKISINGIKRWKKDVWKLSVGAKSSMDAKTNGRLVEQLPCKRLLNPSKDQSSYQKTVNLGQFTIPL</sequence>
<organism evidence="2">
    <name type="scientific">Caenorhabditis brenneri</name>
    <name type="common">Nematode worm</name>
    <dbReference type="NCBI Taxonomy" id="135651"/>
    <lineage>
        <taxon>Eukaryota</taxon>
        <taxon>Metazoa</taxon>
        <taxon>Ecdysozoa</taxon>
        <taxon>Nematoda</taxon>
        <taxon>Chromadorea</taxon>
        <taxon>Rhabditida</taxon>
        <taxon>Rhabditina</taxon>
        <taxon>Rhabditomorpha</taxon>
        <taxon>Rhabditoidea</taxon>
        <taxon>Rhabditidae</taxon>
        <taxon>Peloderinae</taxon>
        <taxon>Caenorhabditis</taxon>
    </lineage>
</organism>
<reference evidence="2" key="1">
    <citation type="submission" date="2011-07" db="EMBL/GenBank/DDBJ databases">
        <authorList>
            <consortium name="Caenorhabditis brenneri Sequencing and Analysis Consortium"/>
            <person name="Wilson R.K."/>
        </authorList>
    </citation>
    <scope>NUCLEOTIDE SEQUENCE [LARGE SCALE GENOMIC DNA]</scope>
    <source>
        <strain evidence="2">PB2801</strain>
    </source>
</reference>
<dbReference type="HOGENOM" id="CLU_2471051_0_0_1"/>
<keyword evidence="2" id="KW-1185">Reference proteome</keyword>
<dbReference type="EMBL" id="GL380072">
    <property type="protein sequence ID" value="EGT45173.1"/>
    <property type="molecule type" value="Genomic_DNA"/>
</dbReference>
<dbReference type="InParanoid" id="G0P517"/>
<name>G0P517_CAEBE</name>